<dbReference type="InterPro" id="IPR051200">
    <property type="entry name" value="Host-pathogen_enzymatic-act"/>
</dbReference>
<dbReference type="PANTHER" id="PTHR47197">
    <property type="entry name" value="PROTEIN NIRF"/>
    <property type="match status" value="1"/>
</dbReference>
<sequence>MKANLPKSTLRNDCRNTCWLAAAAALFSLSSAASAQPFYRLESAVVLKGAAPDWDYVTLDPVRSYLYIGRRGDGVMVYDVAAKKEVMTIENSKGAGSIKLVPELDRGYTANEDGSTTMFKLSTLKTLKRVQFGKDSDAVFYEPLTRQLVFTMGDSHALGFVDAGTGKVVGQLAMDSHKLDASAPDGQGNLFVAERDKDRVAKVDVKRRKVAAEWNIDGCSQPTGLAFDSTNQRIFIGCRGDKPVLAVMDSGTGKVVTTLPIGRGNDGVVFNAQSRQIYASNGVDANLVIYAQVDANSYALIEADTTRPYARTMALDPKSGKVYTVTAEGAADPAKKINTAVSAFYPNTYFDDTFTVLTYSRK</sequence>
<evidence type="ECO:0000313" key="2">
    <source>
        <dbReference type="EMBL" id="GAA0713783.1"/>
    </source>
</evidence>
<evidence type="ECO:0000313" key="3">
    <source>
        <dbReference type="Proteomes" id="UP001501523"/>
    </source>
</evidence>
<gene>
    <name evidence="2" type="ORF">GCM10009105_17530</name>
</gene>
<evidence type="ECO:0008006" key="4">
    <source>
        <dbReference type="Google" id="ProtNLM"/>
    </source>
</evidence>
<dbReference type="RefSeq" id="WP_343789671.1">
    <property type="nucleotide sequence ID" value="NZ_BAAAEU010000007.1"/>
</dbReference>
<dbReference type="Proteomes" id="UP001501523">
    <property type="component" value="Unassembled WGS sequence"/>
</dbReference>
<evidence type="ECO:0000256" key="1">
    <source>
        <dbReference type="SAM" id="SignalP"/>
    </source>
</evidence>
<dbReference type="InterPro" id="IPR011048">
    <property type="entry name" value="Haem_d1_sf"/>
</dbReference>
<keyword evidence="1" id="KW-0732">Signal</keyword>
<name>A0ABP3TNH6_9GAMM</name>
<feature type="chain" id="PRO_5045863770" description="YncE family protein" evidence="1">
    <location>
        <begin position="36"/>
        <end position="362"/>
    </location>
</feature>
<proteinExistence type="predicted"/>
<reference evidence="3" key="1">
    <citation type="journal article" date="2019" name="Int. J. Syst. Evol. Microbiol.">
        <title>The Global Catalogue of Microorganisms (GCM) 10K type strain sequencing project: providing services to taxonomists for standard genome sequencing and annotation.</title>
        <authorList>
            <consortium name="The Broad Institute Genomics Platform"/>
            <consortium name="The Broad Institute Genome Sequencing Center for Infectious Disease"/>
            <person name="Wu L."/>
            <person name="Ma J."/>
        </authorList>
    </citation>
    <scope>NUCLEOTIDE SEQUENCE [LARGE SCALE GENOMIC DNA]</scope>
    <source>
        <strain evidence="3">JCM 15421</strain>
    </source>
</reference>
<feature type="signal peptide" evidence="1">
    <location>
        <begin position="1"/>
        <end position="35"/>
    </location>
</feature>
<dbReference type="InterPro" id="IPR015943">
    <property type="entry name" value="WD40/YVTN_repeat-like_dom_sf"/>
</dbReference>
<dbReference type="Gene3D" id="2.130.10.10">
    <property type="entry name" value="YVTN repeat-like/Quinoprotein amine dehydrogenase"/>
    <property type="match status" value="2"/>
</dbReference>
<accession>A0ABP3TNH6</accession>
<organism evidence="2 3">
    <name type="scientific">Dokdonella soli</name>
    <dbReference type="NCBI Taxonomy" id="529810"/>
    <lineage>
        <taxon>Bacteria</taxon>
        <taxon>Pseudomonadati</taxon>
        <taxon>Pseudomonadota</taxon>
        <taxon>Gammaproteobacteria</taxon>
        <taxon>Lysobacterales</taxon>
        <taxon>Rhodanobacteraceae</taxon>
        <taxon>Dokdonella</taxon>
    </lineage>
</organism>
<protein>
    <recommendedName>
        <fullName evidence="4">YncE family protein</fullName>
    </recommendedName>
</protein>
<dbReference type="EMBL" id="BAAAEU010000007">
    <property type="protein sequence ID" value="GAA0713783.1"/>
    <property type="molecule type" value="Genomic_DNA"/>
</dbReference>
<dbReference type="PANTHER" id="PTHR47197:SF3">
    <property type="entry name" value="DIHYDRO-HEME D1 DEHYDROGENASE"/>
    <property type="match status" value="1"/>
</dbReference>
<keyword evidence="3" id="KW-1185">Reference proteome</keyword>
<comment type="caution">
    <text evidence="2">The sequence shown here is derived from an EMBL/GenBank/DDBJ whole genome shotgun (WGS) entry which is preliminary data.</text>
</comment>
<dbReference type="SUPFAM" id="SSF51004">
    <property type="entry name" value="C-terminal (heme d1) domain of cytochrome cd1-nitrite reductase"/>
    <property type="match status" value="1"/>
</dbReference>